<dbReference type="EMBL" id="JAHQIW010001998">
    <property type="protein sequence ID" value="KAJ1354214.1"/>
    <property type="molecule type" value="Genomic_DNA"/>
</dbReference>
<reference evidence="2" key="1">
    <citation type="submission" date="2021-06" db="EMBL/GenBank/DDBJ databases">
        <title>Parelaphostrongylus tenuis whole genome reference sequence.</title>
        <authorList>
            <person name="Garwood T.J."/>
            <person name="Larsen P.A."/>
            <person name="Fountain-Jones N.M."/>
            <person name="Garbe J.R."/>
            <person name="Macchietto M.G."/>
            <person name="Kania S.A."/>
            <person name="Gerhold R.W."/>
            <person name="Richards J.E."/>
            <person name="Wolf T.M."/>
        </authorList>
    </citation>
    <scope>NUCLEOTIDE SEQUENCE</scope>
    <source>
        <strain evidence="2">MNPRO001-30</strain>
        <tissue evidence="2">Meninges</tissue>
    </source>
</reference>
<comment type="caution">
    <text evidence="2">The sequence shown here is derived from an EMBL/GenBank/DDBJ whole genome shotgun (WGS) entry which is preliminary data.</text>
</comment>
<name>A0AAD5MUX2_PARTN</name>
<evidence type="ECO:0000313" key="3">
    <source>
        <dbReference type="Proteomes" id="UP001196413"/>
    </source>
</evidence>
<organism evidence="2 3">
    <name type="scientific">Parelaphostrongylus tenuis</name>
    <name type="common">Meningeal worm</name>
    <dbReference type="NCBI Taxonomy" id="148309"/>
    <lineage>
        <taxon>Eukaryota</taxon>
        <taxon>Metazoa</taxon>
        <taxon>Ecdysozoa</taxon>
        <taxon>Nematoda</taxon>
        <taxon>Chromadorea</taxon>
        <taxon>Rhabditida</taxon>
        <taxon>Rhabditina</taxon>
        <taxon>Rhabditomorpha</taxon>
        <taxon>Strongyloidea</taxon>
        <taxon>Metastrongylidae</taxon>
        <taxon>Parelaphostrongylus</taxon>
    </lineage>
</organism>
<evidence type="ECO:0000256" key="1">
    <source>
        <dbReference type="SAM" id="Phobius"/>
    </source>
</evidence>
<evidence type="ECO:0000313" key="2">
    <source>
        <dbReference type="EMBL" id="KAJ1354214.1"/>
    </source>
</evidence>
<gene>
    <name evidence="2" type="ORF">KIN20_011089</name>
</gene>
<proteinExistence type="predicted"/>
<feature type="transmembrane region" description="Helical" evidence="1">
    <location>
        <begin position="13"/>
        <end position="32"/>
    </location>
</feature>
<protein>
    <submittedName>
        <fullName evidence="2">Uncharacterized protein</fullName>
    </submittedName>
</protein>
<dbReference type="Proteomes" id="UP001196413">
    <property type="component" value="Unassembled WGS sequence"/>
</dbReference>
<accession>A0AAD5MUX2</accession>
<keyword evidence="1" id="KW-1133">Transmembrane helix</keyword>
<sequence>MGLYRKKFIQYDGVPHVSLTFALTALSVGAWLPELFGRMKSMTSQFGKHNIGQTSNFENAMGSQNARNARNKAISAVKPHSFTINEADRTHSQPTEMDKKTDWKAVKMAGIVTFLSAVENTVVSMSEWPYMHTNGIFSSRIRDTGHRD</sequence>
<keyword evidence="1" id="KW-0812">Transmembrane</keyword>
<dbReference type="AlphaFoldDB" id="A0AAD5MUX2"/>
<keyword evidence="3" id="KW-1185">Reference proteome</keyword>
<keyword evidence="1" id="KW-0472">Membrane</keyword>